<dbReference type="WBParaSite" id="SRAE_0000070200.1">
    <property type="protein sequence ID" value="SRAE_0000070200.1"/>
    <property type="gene ID" value="WBGene00256454"/>
</dbReference>
<dbReference type="GO" id="GO:0016787">
    <property type="term" value="F:hydrolase activity"/>
    <property type="evidence" value="ECO:0007669"/>
    <property type="project" value="UniProtKB-KW"/>
</dbReference>
<keyword evidence="2" id="KW-0347">Helicase</keyword>
<dbReference type="AlphaFoldDB" id="A0A090L277"/>
<feature type="domain" description="Helicase C-terminal" evidence="1">
    <location>
        <begin position="1"/>
        <end position="112"/>
    </location>
</feature>
<dbReference type="WormBase" id="SRAE_0000070200">
    <property type="protein sequence ID" value="SRP01362"/>
    <property type="gene ID" value="WBGene00256454"/>
</dbReference>
<dbReference type="Proteomes" id="UP000035682">
    <property type="component" value="Unplaced"/>
</dbReference>
<dbReference type="InterPro" id="IPR001650">
    <property type="entry name" value="Helicase_C-like"/>
</dbReference>
<dbReference type="OrthoDB" id="5952536at2759"/>
<accession>A0A090L277</accession>
<keyword evidence="2" id="KW-0547">Nucleotide-binding</keyword>
<gene>
    <name evidence="2 4 5" type="ORF">SRAE_0000070200</name>
</gene>
<keyword evidence="2" id="KW-0378">Hydrolase</keyword>
<evidence type="ECO:0000259" key="1">
    <source>
        <dbReference type="PROSITE" id="PS51194"/>
    </source>
</evidence>
<organism evidence="2">
    <name type="scientific">Strongyloides ratti</name>
    <name type="common">Parasitic roundworm</name>
    <dbReference type="NCBI Taxonomy" id="34506"/>
    <lineage>
        <taxon>Eukaryota</taxon>
        <taxon>Metazoa</taxon>
        <taxon>Ecdysozoa</taxon>
        <taxon>Nematoda</taxon>
        <taxon>Chromadorea</taxon>
        <taxon>Rhabditida</taxon>
        <taxon>Tylenchina</taxon>
        <taxon>Panagrolaimomorpha</taxon>
        <taxon>Strongyloidoidea</taxon>
        <taxon>Strongyloididae</taxon>
        <taxon>Strongyloides</taxon>
    </lineage>
</organism>
<reference evidence="2" key="2">
    <citation type="submission" date="2014-09" db="EMBL/GenBank/DDBJ databases">
        <authorList>
            <person name="Aslett A.Martin."/>
        </authorList>
    </citation>
    <scope>NUCLEOTIDE SEQUENCE</scope>
    <source>
        <strain evidence="2">ED321 Heterogonic</strain>
    </source>
</reference>
<evidence type="ECO:0000313" key="2">
    <source>
        <dbReference type="EMBL" id="CEF61584.1"/>
    </source>
</evidence>
<dbReference type="GO" id="GO:0004386">
    <property type="term" value="F:helicase activity"/>
    <property type="evidence" value="ECO:0007669"/>
    <property type="project" value="UniProtKB-KW"/>
</dbReference>
<evidence type="ECO:0000313" key="5">
    <source>
        <dbReference type="WormBase" id="SRAE_0000070200"/>
    </source>
</evidence>
<keyword evidence="3" id="KW-1185">Reference proteome</keyword>
<dbReference type="EMBL" id="LN609416">
    <property type="protein sequence ID" value="CEF61584.1"/>
    <property type="molecule type" value="Genomic_DNA"/>
</dbReference>
<reference evidence="3" key="1">
    <citation type="submission" date="2014-09" db="EMBL/GenBank/DDBJ databases">
        <authorList>
            <person name="Martin A.A."/>
        </authorList>
    </citation>
    <scope>NUCLEOTIDE SEQUENCE</scope>
    <source>
        <strain evidence="3">ED321</strain>
    </source>
</reference>
<proteinExistence type="predicted"/>
<dbReference type="Gene3D" id="3.40.50.300">
    <property type="entry name" value="P-loop containing nucleotide triphosphate hydrolases"/>
    <property type="match status" value="1"/>
</dbReference>
<evidence type="ECO:0000313" key="4">
    <source>
        <dbReference type="WBParaSite" id="SRAE_0000070200.1"/>
    </source>
</evidence>
<protein>
    <submittedName>
        <fullName evidence="2">Helicase, C-terminal domain and P-loop containing nucleoside triphosphate hydrolase domain-containing protein</fullName>
    </submittedName>
</protein>
<dbReference type="InterPro" id="IPR027417">
    <property type="entry name" value="P-loop_NTPase"/>
</dbReference>
<sequence length="172" mass="19629">MNLSEKMESQKKFNENNNTILITTSGNMIGIDFKNCNAILHHAIPTSIADYVQDIGRLSRKGEMAFALLYTTSSTILSLKKILAQTSTDRMIRRSRCNSITSNAPIYNNDNNNHAITSPTFNQKSSLTEMNTNDDVFDSLNEETKYILKMLKKENFNILIKLFIKIFHIRIS</sequence>
<name>A0A090L277_STRRB</name>
<dbReference type="Pfam" id="PF00271">
    <property type="entry name" value="Helicase_C"/>
    <property type="match status" value="1"/>
</dbReference>
<keyword evidence="2" id="KW-0067">ATP-binding</keyword>
<dbReference type="SUPFAM" id="SSF52540">
    <property type="entry name" value="P-loop containing nucleoside triphosphate hydrolases"/>
    <property type="match status" value="1"/>
</dbReference>
<dbReference type="RefSeq" id="XP_024500793.1">
    <property type="nucleotide sequence ID" value="XM_024646631.1"/>
</dbReference>
<dbReference type="PROSITE" id="PS51194">
    <property type="entry name" value="HELICASE_CTER"/>
    <property type="match status" value="1"/>
</dbReference>
<dbReference type="GeneID" id="36373952"/>
<dbReference type="CTD" id="36373952"/>
<evidence type="ECO:0000313" key="3">
    <source>
        <dbReference type="Proteomes" id="UP000035682"/>
    </source>
</evidence>
<reference evidence="4" key="3">
    <citation type="submission" date="2020-12" db="UniProtKB">
        <authorList>
            <consortium name="WormBaseParasite"/>
        </authorList>
    </citation>
    <scope>IDENTIFICATION</scope>
</reference>